<evidence type="ECO:0000313" key="1">
    <source>
        <dbReference type="EMBL" id="MDQ0533335.1"/>
    </source>
</evidence>
<dbReference type="PANTHER" id="PTHR30037:SF4">
    <property type="entry name" value="DNA-3-METHYLADENINE GLYCOSYLASE I"/>
    <property type="match status" value="1"/>
</dbReference>
<dbReference type="InterPro" id="IPR011257">
    <property type="entry name" value="DNA_glycosylase"/>
</dbReference>
<dbReference type="GO" id="GO:0008725">
    <property type="term" value="F:DNA-3-methyladenine glycosylase activity"/>
    <property type="evidence" value="ECO:0007669"/>
    <property type="project" value="UniProtKB-EC"/>
</dbReference>
<dbReference type="Gene3D" id="1.10.340.30">
    <property type="entry name" value="Hypothetical protein, domain 2"/>
    <property type="match status" value="1"/>
</dbReference>
<dbReference type="InterPro" id="IPR052891">
    <property type="entry name" value="DNA-3mA_glycosylase"/>
</dbReference>
<dbReference type="EC" id="3.2.2.20" evidence="1"/>
<keyword evidence="1" id="KW-0378">Hydrolase</keyword>
<gene>
    <name evidence="1" type="ORF">QO018_002186</name>
</gene>
<dbReference type="Pfam" id="PF03352">
    <property type="entry name" value="Adenine_glyco"/>
    <property type="match status" value="1"/>
</dbReference>
<dbReference type="EMBL" id="JAUSVU010000006">
    <property type="protein sequence ID" value="MDQ0533335.1"/>
    <property type="molecule type" value="Genomic_DNA"/>
</dbReference>
<evidence type="ECO:0000313" key="2">
    <source>
        <dbReference type="Proteomes" id="UP001244552"/>
    </source>
</evidence>
<dbReference type="SUPFAM" id="SSF48150">
    <property type="entry name" value="DNA-glycosylase"/>
    <property type="match status" value="1"/>
</dbReference>
<sequence>MSLTYCAAAPGHPHHGPYHDGEYGFPSSDDSVLFERLVLEINQAGLSWLTILKKRDAFRAAFDGFDIDRVAAYGEADRARLLADAGIIRNRLKVDAVIENARRIIALRESHGSFHGWLSAHHPLGKPDWVKLFARTFRFTGGEIVGEFLMSLGYLPGAHQPDCPVQATVLSLSPPWKTAVDGGFEGYGPAK</sequence>
<organism evidence="1 2">
    <name type="scientific">Azospirillum picis</name>
    <dbReference type="NCBI Taxonomy" id="488438"/>
    <lineage>
        <taxon>Bacteria</taxon>
        <taxon>Pseudomonadati</taxon>
        <taxon>Pseudomonadota</taxon>
        <taxon>Alphaproteobacteria</taxon>
        <taxon>Rhodospirillales</taxon>
        <taxon>Azospirillaceae</taxon>
        <taxon>Azospirillum</taxon>
    </lineage>
</organism>
<dbReference type="PANTHER" id="PTHR30037">
    <property type="entry name" value="DNA-3-METHYLADENINE GLYCOSYLASE 1"/>
    <property type="match status" value="1"/>
</dbReference>
<proteinExistence type="predicted"/>
<accession>A0ABU0MIP5</accession>
<keyword evidence="2" id="KW-1185">Reference proteome</keyword>
<comment type="caution">
    <text evidence="1">The sequence shown here is derived from an EMBL/GenBank/DDBJ whole genome shotgun (WGS) entry which is preliminary data.</text>
</comment>
<dbReference type="Proteomes" id="UP001244552">
    <property type="component" value="Unassembled WGS sequence"/>
</dbReference>
<reference evidence="1 2" key="1">
    <citation type="submission" date="2023-07" db="EMBL/GenBank/DDBJ databases">
        <title>Genomic Encyclopedia of Type Strains, Phase IV (KMG-IV): sequencing the most valuable type-strain genomes for metagenomic binning, comparative biology and taxonomic classification.</title>
        <authorList>
            <person name="Goeker M."/>
        </authorList>
    </citation>
    <scope>NUCLEOTIDE SEQUENCE [LARGE SCALE GENOMIC DNA]</scope>
    <source>
        <strain evidence="1 2">DSM 19922</strain>
    </source>
</reference>
<name>A0ABU0MIP5_9PROT</name>
<dbReference type="InterPro" id="IPR005019">
    <property type="entry name" value="Adenine_glyco"/>
</dbReference>
<keyword evidence="1" id="KW-0326">Glycosidase</keyword>
<protein>
    <submittedName>
        <fullName evidence="1">DNA-3-methyladenine glycosylase I</fullName>
        <ecNumber evidence="1">3.2.2.20</ecNumber>
    </submittedName>
</protein>
<dbReference type="RefSeq" id="WP_209981535.1">
    <property type="nucleotide sequence ID" value="NZ_JAGINO010000006.1"/>
</dbReference>